<protein>
    <submittedName>
        <fullName evidence="1">Uncharacterized protein</fullName>
    </submittedName>
</protein>
<sequence length="88" mass="9559">PTQWEDCMDGNEIQSDDDVLEYMTRLVPTDPGLVMATGGTSLFLDDKSLLPVTLSGDPPLLSTLSSDSTFLPTFPTGEFVTRVLSNFT</sequence>
<evidence type="ECO:0000313" key="2">
    <source>
        <dbReference type="Proteomes" id="UP001202328"/>
    </source>
</evidence>
<dbReference type="EMBL" id="JAJJMB010010713">
    <property type="protein sequence ID" value="KAI3906798.1"/>
    <property type="molecule type" value="Genomic_DNA"/>
</dbReference>
<dbReference type="Proteomes" id="UP001202328">
    <property type="component" value="Unassembled WGS sequence"/>
</dbReference>
<reference evidence="1" key="1">
    <citation type="submission" date="2022-04" db="EMBL/GenBank/DDBJ databases">
        <title>A functionally conserved STORR gene fusion in Papaver species that diverged 16.8 million years ago.</title>
        <authorList>
            <person name="Catania T."/>
        </authorList>
    </citation>
    <scope>NUCLEOTIDE SEQUENCE</scope>
    <source>
        <strain evidence="1">S-188037</strain>
    </source>
</reference>
<feature type="non-terminal residue" evidence="1">
    <location>
        <position position="88"/>
    </location>
</feature>
<feature type="non-terminal residue" evidence="1">
    <location>
        <position position="1"/>
    </location>
</feature>
<name>A0AAD4XE96_9MAGN</name>
<comment type="caution">
    <text evidence="1">The sequence shown here is derived from an EMBL/GenBank/DDBJ whole genome shotgun (WGS) entry which is preliminary data.</text>
</comment>
<gene>
    <name evidence="1" type="ORF">MKW98_004831</name>
</gene>
<dbReference type="AlphaFoldDB" id="A0AAD4XE96"/>
<organism evidence="1 2">
    <name type="scientific">Papaver atlanticum</name>
    <dbReference type="NCBI Taxonomy" id="357466"/>
    <lineage>
        <taxon>Eukaryota</taxon>
        <taxon>Viridiplantae</taxon>
        <taxon>Streptophyta</taxon>
        <taxon>Embryophyta</taxon>
        <taxon>Tracheophyta</taxon>
        <taxon>Spermatophyta</taxon>
        <taxon>Magnoliopsida</taxon>
        <taxon>Ranunculales</taxon>
        <taxon>Papaveraceae</taxon>
        <taxon>Papaveroideae</taxon>
        <taxon>Papaver</taxon>
    </lineage>
</organism>
<proteinExistence type="predicted"/>
<evidence type="ECO:0000313" key="1">
    <source>
        <dbReference type="EMBL" id="KAI3906798.1"/>
    </source>
</evidence>
<accession>A0AAD4XE96</accession>
<keyword evidence="2" id="KW-1185">Reference proteome</keyword>